<dbReference type="EMBL" id="CANTFL010001050">
    <property type="protein sequence ID" value="CAI5730671.1"/>
    <property type="molecule type" value="Genomic_DNA"/>
</dbReference>
<evidence type="ECO:0008006" key="4">
    <source>
        <dbReference type="Google" id="ProtNLM"/>
    </source>
</evidence>
<accession>A0AAV0U677</accession>
<comment type="caution">
    <text evidence="2">The sequence shown here is derived from an EMBL/GenBank/DDBJ whole genome shotgun (WGS) entry which is preliminary data.</text>
</comment>
<feature type="signal peptide" evidence="1">
    <location>
        <begin position="1"/>
        <end position="18"/>
    </location>
</feature>
<feature type="chain" id="PRO_5044010022" description="RxLR effector candidate protein" evidence="1">
    <location>
        <begin position="19"/>
        <end position="102"/>
    </location>
</feature>
<sequence>MRLELVLIFVLDVGYTESVWVANSHFKVTRSKTWLRRHSSIRGLREEGGKGVQRRWLAFDDNDYRDRGISRVTFIGRMNPETHHSKVASMINCLFNESADGT</sequence>
<reference evidence="2" key="1">
    <citation type="submission" date="2022-12" db="EMBL/GenBank/DDBJ databases">
        <authorList>
            <person name="Webb A."/>
        </authorList>
    </citation>
    <scope>NUCLEOTIDE SEQUENCE</scope>
    <source>
        <strain evidence="2">Hp1</strain>
    </source>
</reference>
<keyword evidence="3" id="KW-1185">Reference proteome</keyword>
<keyword evidence="1" id="KW-0732">Signal</keyword>
<gene>
    <name evidence="2" type="ORF">HBR001_LOCUS4931</name>
</gene>
<evidence type="ECO:0000313" key="2">
    <source>
        <dbReference type="EMBL" id="CAI5730671.1"/>
    </source>
</evidence>
<evidence type="ECO:0000313" key="3">
    <source>
        <dbReference type="Proteomes" id="UP001162031"/>
    </source>
</evidence>
<organism evidence="2 3">
    <name type="scientific">Hyaloperonospora brassicae</name>
    <name type="common">Brassica downy mildew</name>
    <name type="synonym">Peronospora brassicae</name>
    <dbReference type="NCBI Taxonomy" id="162125"/>
    <lineage>
        <taxon>Eukaryota</taxon>
        <taxon>Sar</taxon>
        <taxon>Stramenopiles</taxon>
        <taxon>Oomycota</taxon>
        <taxon>Peronosporomycetes</taxon>
        <taxon>Peronosporales</taxon>
        <taxon>Peronosporaceae</taxon>
        <taxon>Hyaloperonospora</taxon>
    </lineage>
</organism>
<proteinExistence type="predicted"/>
<evidence type="ECO:0000256" key="1">
    <source>
        <dbReference type="SAM" id="SignalP"/>
    </source>
</evidence>
<dbReference type="AlphaFoldDB" id="A0AAV0U677"/>
<protein>
    <recommendedName>
        <fullName evidence="4">RxLR effector candidate protein</fullName>
    </recommendedName>
</protein>
<name>A0AAV0U677_HYABA</name>
<dbReference type="Proteomes" id="UP001162031">
    <property type="component" value="Unassembled WGS sequence"/>
</dbReference>